<dbReference type="CDD" id="cd06262">
    <property type="entry name" value="metallo-hydrolase-like_MBL-fold"/>
    <property type="match status" value="1"/>
</dbReference>
<reference evidence="6 7" key="1">
    <citation type="journal article" date="2016" name="Nat. Commun.">
        <title>Thousands of microbial genomes shed light on interconnected biogeochemical processes in an aquifer system.</title>
        <authorList>
            <person name="Anantharaman K."/>
            <person name="Brown C.T."/>
            <person name="Hug L.A."/>
            <person name="Sharon I."/>
            <person name="Castelle C.J."/>
            <person name="Probst A.J."/>
            <person name="Thomas B.C."/>
            <person name="Singh A."/>
            <person name="Wilkins M.J."/>
            <person name="Karaoz U."/>
            <person name="Brodie E.L."/>
            <person name="Williams K.H."/>
            <person name="Hubbard S.S."/>
            <person name="Banfield J.F."/>
        </authorList>
    </citation>
    <scope>NUCLEOTIDE SEQUENCE [LARGE SCALE GENOMIC DNA]</scope>
</reference>
<evidence type="ECO:0000259" key="5">
    <source>
        <dbReference type="SMART" id="SM00849"/>
    </source>
</evidence>
<dbReference type="EMBL" id="MFGB01000016">
    <property type="protein sequence ID" value="OGF26311.1"/>
    <property type="molecule type" value="Genomic_DNA"/>
</dbReference>
<evidence type="ECO:0000256" key="3">
    <source>
        <dbReference type="ARBA" id="ARBA00022801"/>
    </source>
</evidence>
<comment type="caution">
    <text evidence="6">The sequence shown here is derived from an EMBL/GenBank/DDBJ whole genome shotgun (WGS) entry which is preliminary data.</text>
</comment>
<dbReference type="AlphaFoldDB" id="A0A1F5SJ43"/>
<dbReference type="SUPFAM" id="SSF56281">
    <property type="entry name" value="Metallo-hydrolase/oxidoreductase"/>
    <property type="match status" value="1"/>
</dbReference>
<sequence>MDIKRFVVGEIATNCYLVSSAGEAAVIDPGDNGELILEEIKKARVKLVYVINTHGHFDHVLADEYLKKATGAKILIHEAEKILIDFPADRYLSDGDVIVIGGVELKVLHTPGHTPGGICLLGDGFIFTGDTLFLNGIGRTDFEWSSETDMEASLKRLGDIIKPGMAIYPGHGDCAMFKR</sequence>
<gene>
    <name evidence="6" type="ORF">A2227_03430</name>
</gene>
<feature type="domain" description="Metallo-beta-lactamase" evidence="5">
    <location>
        <begin position="12"/>
        <end position="171"/>
    </location>
</feature>
<dbReference type="Gene3D" id="3.60.15.10">
    <property type="entry name" value="Ribonuclease Z/Hydroxyacylglutathione hydrolase-like"/>
    <property type="match status" value="1"/>
</dbReference>
<accession>A0A1F5SJ43</accession>
<dbReference type="GO" id="GO:0016787">
    <property type="term" value="F:hydrolase activity"/>
    <property type="evidence" value="ECO:0007669"/>
    <property type="project" value="UniProtKB-KW"/>
</dbReference>
<dbReference type="STRING" id="1797994.A2227_03430"/>
<dbReference type="Proteomes" id="UP000178367">
    <property type="component" value="Unassembled WGS sequence"/>
</dbReference>
<organism evidence="6 7">
    <name type="scientific">Candidatus Falkowbacteria bacterium RIFOXYA2_FULL_47_19</name>
    <dbReference type="NCBI Taxonomy" id="1797994"/>
    <lineage>
        <taxon>Bacteria</taxon>
        <taxon>Candidatus Falkowiibacteriota</taxon>
    </lineage>
</organism>
<dbReference type="InterPro" id="IPR001279">
    <property type="entry name" value="Metallo-B-lactamas"/>
</dbReference>
<evidence type="ECO:0000313" key="6">
    <source>
        <dbReference type="EMBL" id="OGF26311.1"/>
    </source>
</evidence>
<dbReference type="GO" id="GO:0046872">
    <property type="term" value="F:metal ion binding"/>
    <property type="evidence" value="ECO:0007669"/>
    <property type="project" value="UniProtKB-KW"/>
</dbReference>
<dbReference type="SMART" id="SM00849">
    <property type="entry name" value="Lactamase_B"/>
    <property type="match status" value="1"/>
</dbReference>
<evidence type="ECO:0000256" key="4">
    <source>
        <dbReference type="ARBA" id="ARBA00022833"/>
    </source>
</evidence>
<protein>
    <recommendedName>
        <fullName evidence="5">Metallo-beta-lactamase domain-containing protein</fullName>
    </recommendedName>
</protein>
<proteinExistence type="predicted"/>
<dbReference type="InterPro" id="IPR051453">
    <property type="entry name" value="MBL_Glyoxalase_II"/>
</dbReference>
<keyword evidence="3" id="KW-0378">Hydrolase</keyword>
<name>A0A1F5SJ43_9BACT</name>
<evidence type="ECO:0000256" key="2">
    <source>
        <dbReference type="ARBA" id="ARBA00022723"/>
    </source>
</evidence>
<dbReference type="Pfam" id="PF00753">
    <property type="entry name" value="Lactamase_B"/>
    <property type="match status" value="1"/>
</dbReference>
<evidence type="ECO:0000313" key="7">
    <source>
        <dbReference type="Proteomes" id="UP000178367"/>
    </source>
</evidence>
<dbReference type="PANTHER" id="PTHR46233">
    <property type="entry name" value="HYDROXYACYLGLUTATHIONE HYDROLASE GLOC"/>
    <property type="match status" value="1"/>
</dbReference>
<dbReference type="PANTHER" id="PTHR46233:SF3">
    <property type="entry name" value="HYDROXYACYLGLUTATHIONE HYDROLASE GLOC"/>
    <property type="match status" value="1"/>
</dbReference>
<evidence type="ECO:0000256" key="1">
    <source>
        <dbReference type="ARBA" id="ARBA00001947"/>
    </source>
</evidence>
<keyword evidence="4" id="KW-0862">Zinc</keyword>
<keyword evidence="2" id="KW-0479">Metal-binding</keyword>
<comment type="cofactor">
    <cofactor evidence="1">
        <name>Zn(2+)</name>
        <dbReference type="ChEBI" id="CHEBI:29105"/>
    </cofactor>
</comment>
<dbReference type="InterPro" id="IPR036866">
    <property type="entry name" value="RibonucZ/Hydroxyglut_hydro"/>
</dbReference>